<organism evidence="1 2">
    <name type="scientific">Puccinia striiformis</name>
    <dbReference type="NCBI Taxonomy" id="27350"/>
    <lineage>
        <taxon>Eukaryota</taxon>
        <taxon>Fungi</taxon>
        <taxon>Dikarya</taxon>
        <taxon>Basidiomycota</taxon>
        <taxon>Pucciniomycotina</taxon>
        <taxon>Pucciniomycetes</taxon>
        <taxon>Pucciniales</taxon>
        <taxon>Pucciniaceae</taxon>
        <taxon>Puccinia</taxon>
    </lineage>
</organism>
<evidence type="ECO:0000313" key="2">
    <source>
        <dbReference type="Proteomes" id="UP000238274"/>
    </source>
</evidence>
<proteinExistence type="predicted"/>
<reference evidence="2" key="3">
    <citation type="journal article" date="2018" name="Mol. Plant Microbe Interact.">
        <title>Genome sequence resources for the wheat stripe rust pathogen (Puccinia striiformis f. sp. tritici) and the barley stripe rust pathogen (Puccinia striiformis f. sp. hordei).</title>
        <authorList>
            <person name="Xia C."/>
            <person name="Wang M."/>
            <person name="Yin C."/>
            <person name="Cornejo O.E."/>
            <person name="Hulbert S.H."/>
            <person name="Chen X."/>
        </authorList>
    </citation>
    <scope>NUCLEOTIDE SEQUENCE [LARGE SCALE GENOMIC DNA]</scope>
    <source>
        <strain evidence="2">93TX-2</strain>
    </source>
</reference>
<accession>A0A2S4VA01</accession>
<sequence>MLHYNITAVGICRWEIDKEESDRRSFRLSSGDLIGLKVGLGIENISARGREAFAGLYGGTLEICGPLGTHLSTRRRPGPFLGASRWVKRANFLESRGRIRPKSAWGWATRSISCLLGPNLSTYYKSPQAELLERRCSLKGKQH</sequence>
<dbReference type="AlphaFoldDB" id="A0A2S4VA01"/>
<gene>
    <name evidence="1" type="ORF">PSHT_10417</name>
</gene>
<dbReference type="Proteomes" id="UP000238274">
    <property type="component" value="Unassembled WGS sequence"/>
</dbReference>
<comment type="caution">
    <text evidence="1">The sequence shown here is derived from an EMBL/GenBank/DDBJ whole genome shotgun (WGS) entry which is preliminary data.</text>
</comment>
<keyword evidence="2" id="KW-1185">Reference proteome</keyword>
<evidence type="ECO:0000313" key="1">
    <source>
        <dbReference type="EMBL" id="POW06334.1"/>
    </source>
</evidence>
<reference evidence="2" key="2">
    <citation type="journal article" date="2018" name="BMC Genomics">
        <title>Genomic insights into host adaptation between the wheat stripe rust pathogen (Puccinia striiformis f. sp. tritici) and the barley stripe rust pathogen (Puccinia striiformis f. sp. hordei).</title>
        <authorList>
            <person name="Xia C."/>
            <person name="Wang M."/>
            <person name="Yin C."/>
            <person name="Cornejo O.E."/>
            <person name="Hulbert S.H."/>
            <person name="Chen X."/>
        </authorList>
    </citation>
    <scope>NUCLEOTIDE SEQUENCE [LARGE SCALE GENOMIC DNA]</scope>
    <source>
        <strain evidence="2">93TX-2</strain>
    </source>
</reference>
<dbReference type="EMBL" id="PKSM01000160">
    <property type="protein sequence ID" value="POW06334.1"/>
    <property type="molecule type" value="Genomic_DNA"/>
</dbReference>
<name>A0A2S4VA01_9BASI</name>
<dbReference type="VEuPathDB" id="FungiDB:PSHT_10417"/>
<protein>
    <submittedName>
        <fullName evidence="1">Uncharacterized protein</fullName>
    </submittedName>
</protein>
<dbReference type="VEuPathDB" id="FungiDB:PSTT_06143"/>
<reference evidence="1 2" key="1">
    <citation type="submission" date="2017-12" db="EMBL/GenBank/DDBJ databases">
        <title>Gene loss provides genomic basis for host adaptation in cereal stripe rust fungi.</title>
        <authorList>
            <person name="Xia C."/>
        </authorList>
    </citation>
    <scope>NUCLEOTIDE SEQUENCE [LARGE SCALE GENOMIC DNA]</scope>
    <source>
        <strain evidence="1 2">93TX-2</strain>
    </source>
</reference>